<gene>
    <name evidence="4" type="ORF">RG963_00365</name>
</gene>
<dbReference type="PIRSF" id="PIRSF000239">
    <property type="entry name" value="AHPC"/>
    <property type="match status" value="1"/>
</dbReference>
<evidence type="ECO:0000256" key="1">
    <source>
        <dbReference type="ARBA" id="ARBA00023002"/>
    </source>
</evidence>
<dbReference type="Gene3D" id="3.40.30.10">
    <property type="entry name" value="Glutaredoxin"/>
    <property type="match status" value="1"/>
</dbReference>
<keyword evidence="1" id="KW-0560">Oxidoreductase</keyword>
<dbReference type="InterPro" id="IPR036249">
    <property type="entry name" value="Thioredoxin-like_sf"/>
</dbReference>
<reference evidence="5" key="1">
    <citation type="submission" date="2023-07" db="EMBL/GenBank/DDBJ databases">
        <title>Whole-genome sequencing of a new Methanosarcina sp. Z-7115.</title>
        <authorList>
            <person name="Zhilina T.N."/>
            <person name="Merkel A.Y."/>
        </authorList>
    </citation>
    <scope>NUCLEOTIDE SEQUENCE [LARGE SCALE GENOMIC DNA]</scope>
    <source>
        <strain evidence="5">Z-7115</strain>
    </source>
</reference>
<dbReference type="InterPro" id="IPR024706">
    <property type="entry name" value="Peroxiredoxin_AhpC-typ"/>
</dbReference>
<dbReference type="PANTHER" id="PTHR43110:SF1">
    <property type="entry name" value="THIOL PEROXIDASE"/>
    <property type="match status" value="1"/>
</dbReference>
<evidence type="ECO:0000259" key="3">
    <source>
        <dbReference type="PROSITE" id="PS51352"/>
    </source>
</evidence>
<evidence type="ECO:0000313" key="4">
    <source>
        <dbReference type="EMBL" id="MDR7664257.1"/>
    </source>
</evidence>
<dbReference type="PANTHER" id="PTHR43110">
    <property type="entry name" value="THIOL PEROXIDASE"/>
    <property type="match status" value="1"/>
</dbReference>
<dbReference type="EMBL" id="JAVKPK010000001">
    <property type="protein sequence ID" value="MDR7664257.1"/>
    <property type="molecule type" value="Genomic_DNA"/>
</dbReference>
<evidence type="ECO:0000256" key="2">
    <source>
        <dbReference type="ARBA" id="ARBA00023284"/>
    </source>
</evidence>
<accession>A0ABU2CXG3</accession>
<dbReference type="InterPro" id="IPR000866">
    <property type="entry name" value="AhpC/TSA"/>
</dbReference>
<comment type="caution">
    <text evidence="4">The sequence shown here is derived from an EMBL/GenBank/DDBJ whole genome shotgun (WGS) entry which is preliminary data.</text>
</comment>
<dbReference type="CDD" id="cd03018">
    <property type="entry name" value="PRX_AhpE_like"/>
    <property type="match status" value="1"/>
</dbReference>
<evidence type="ECO:0000313" key="5">
    <source>
        <dbReference type="Proteomes" id="UP001246244"/>
    </source>
</evidence>
<protein>
    <submittedName>
        <fullName evidence="4">Peroxiredoxin</fullName>
    </submittedName>
</protein>
<dbReference type="RefSeq" id="WP_310574285.1">
    <property type="nucleotide sequence ID" value="NZ_JAVKPK010000001.1"/>
</dbReference>
<organism evidence="4 5">
    <name type="scientific">Methanosarcina baikalica</name>
    <dbReference type="NCBI Taxonomy" id="3073890"/>
    <lineage>
        <taxon>Archaea</taxon>
        <taxon>Methanobacteriati</taxon>
        <taxon>Methanobacteriota</taxon>
        <taxon>Stenosarchaea group</taxon>
        <taxon>Methanomicrobia</taxon>
        <taxon>Methanosarcinales</taxon>
        <taxon>Methanosarcinaceae</taxon>
        <taxon>Methanosarcina</taxon>
    </lineage>
</organism>
<keyword evidence="2" id="KW-0676">Redox-active center</keyword>
<name>A0ABU2CXG3_9EURY</name>
<dbReference type="InterPro" id="IPR050455">
    <property type="entry name" value="Tpx_Peroxidase_subfamily"/>
</dbReference>
<keyword evidence="5" id="KW-1185">Reference proteome</keyword>
<sequence>MSEIKIGDKIQDFRLRDHKDKEVNLSDFSSKKVLLSFHPLAWTRVCAEQMNSLEENHELFTKLNTVVFGISVDPIPSKRAWARELGITHIKLLSDFWPHGEVARAYGIFREKEGVSERANIIIDEEQKIIFFKVYPGHELPDIAEIIQLLEK</sequence>
<dbReference type="PROSITE" id="PS51352">
    <property type="entry name" value="THIOREDOXIN_2"/>
    <property type="match status" value="1"/>
</dbReference>
<dbReference type="Pfam" id="PF00578">
    <property type="entry name" value="AhpC-TSA"/>
    <property type="match status" value="1"/>
</dbReference>
<proteinExistence type="predicted"/>
<dbReference type="Proteomes" id="UP001246244">
    <property type="component" value="Unassembled WGS sequence"/>
</dbReference>
<feature type="domain" description="Thioredoxin" evidence="3">
    <location>
        <begin position="4"/>
        <end position="152"/>
    </location>
</feature>
<dbReference type="SUPFAM" id="SSF52833">
    <property type="entry name" value="Thioredoxin-like"/>
    <property type="match status" value="1"/>
</dbReference>
<dbReference type="InterPro" id="IPR013766">
    <property type="entry name" value="Thioredoxin_domain"/>
</dbReference>